<dbReference type="KEGG" id="amic:Ami3637_16660"/>
<gene>
    <name evidence="1" type="ORF">Ami3637_16660</name>
</gene>
<proteinExistence type="predicted"/>
<sequence>MGEYNRYSNDNIRPVKFKREIVKVVSVSLFDKWNIPPTKAYVRYQCDYKGIDMSKPLKIHTRKNGTNYVCFNGKRYDIDINSKENEQQIN</sequence>
<dbReference type="EMBL" id="CP047591">
    <property type="protein sequence ID" value="QHI73795.1"/>
    <property type="molecule type" value="Genomic_DNA"/>
</dbReference>
<protein>
    <submittedName>
        <fullName evidence="1">Uncharacterized protein</fullName>
    </submittedName>
</protein>
<dbReference type="RefSeq" id="WP_162363558.1">
    <property type="nucleotide sequence ID" value="NZ_CP047591.1"/>
</dbReference>
<keyword evidence="2" id="KW-1185">Reference proteome</keyword>
<dbReference type="Proteomes" id="UP000463883">
    <property type="component" value="Chromosome"/>
</dbReference>
<evidence type="ECO:0000313" key="1">
    <source>
        <dbReference type="EMBL" id="QHI73795.1"/>
    </source>
</evidence>
<organism evidence="1 2">
    <name type="scientific">Aminipila terrae</name>
    <dbReference type="NCBI Taxonomy" id="2697030"/>
    <lineage>
        <taxon>Bacteria</taxon>
        <taxon>Bacillati</taxon>
        <taxon>Bacillota</taxon>
        <taxon>Clostridia</taxon>
        <taxon>Peptostreptococcales</taxon>
        <taxon>Anaerovoracaceae</taxon>
        <taxon>Aminipila</taxon>
    </lineage>
</organism>
<reference evidence="1 2" key="1">
    <citation type="submission" date="2020-01" db="EMBL/GenBank/DDBJ databases">
        <title>Genomic analysis of Aminipila sp. CBA3637.</title>
        <authorList>
            <person name="Kim Y.B."/>
            <person name="Roh S.W."/>
        </authorList>
    </citation>
    <scope>NUCLEOTIDE SEQUENCE [LARGE SCALE GENOMIC DNA]</scope>
    <source>
        <strain evidence="1 2">CBA3637</strain>
    </source>
</reference>
<evidence type="ECO:0000313" key="2">
    <source>
        <dbReference type="Proteomes" id="UP000463883"/>
    </source>
</evidence>
<dbReference type="AlphaFoldDB" id="A0A6P1MS15"/>
<accession>A0A6P1MS15</accession>
<name>A0A6P1MS15_9FIRM</name>